<dbReference type="EMBL" id="CP163302">
    <property type="protein sequence ID" value="XDP45836.1"/>
    <property type="molecule type" value="Genomic_DNA"/>
</dbReference>
<dbReference type="KEGG" id="spue:AB5L97_02120"/>
<dbReference type="PANTHER" id="PTHR32308:SF0">
    <property type="entry name" value="HPCH_HPAI ALDOLASE_CITRATE LYASE DOMAIN-CONTAINING PROTEIN"/>
    <property type="match status" value="1"/>
</dbReference>
<feature type="binding site" evidence="4">
    <location>
        <position position="131"/>
    </location>
    <ligand>
        <name>substrate</name>
    </ligand>
</feature>
<evidence type="ECO:0000256" key="2">
    <source>
        <dbReference type="ARBA" id="ARBA00022723"/>
    </source>
</evidence>
<dbReference type="InterPro" id="IPR011206">
    <property type="entry name" value="Citrate_lyase_beta/mcl1/mcl2"/>
</dbReference>
<dbReference type="GO" id="GO:0000287">
    <property type="term" value="F:magnesium ion binding"/>
    <property type="evidence" value="ECO:0007669"/>
    <property type="project" value="TreeGrafter"/>
</dbReference>
<evidence type="ECO:0000256" key="3">
    <source>
        <dbReference type="ARBA" id="ARBA00022842"/>
    </source>
</evidence>
<dbReference type="PIRSF" id="PIRSF015582">
    <property type="entry name" value="Cit_lyase_B"/>
    <property type="match status" value="1"/>
</dbReference>
<dbReference type="InterPro" id="IPR040442">
    <property type="entry name" value="Pyrv_kinase-like_dom_sf"/>
</dbReference>
<organism evidence="7">
    <name type="scientific">Sinomonas puerhi</name>
    <dbReference type="NCBI Taxonomy" id="3238584"/>
    <lineage>
        <taxon>Bacteria</taxon>
        <taxon>Bacillati</taxon>
        <taxon>Actinomycetota</taxon>
        <taxon>Actinomycetes</taxon>
        <taxon>Micrococcales</taxon>
        <taxon>Micrococcaceae</taxon>
        <taxon>Sinomonas</taxon>
    </lineage>
</organism>
<name>A0AB39L4A9_9MICC</name>
<dbReference type="AlphaFoldDB" id="A0AB39L4A9"/>
<dbReference type="RefSeq" id="WP_369046264.1">
    <property type="nucleotide sequence ID" value="NZ_CP163302.1"/>
</dbReference>
<evidence type="ECO:0000256" key="5">
    <source>
        <dbReference type="PIRSR" id="PIRSR015582-2"/>
    </source>
</evidence>
<gene>
    <name evidence="7" type="ORF">AB5L97_02120</name>
</gene>
<dbReference type="Pfam" id="PF03328">
    <property type="entry name" value="HpcH_HpaI"/>
    <property type="match status" value="1"/>
</dbReference>
<sequence>MKPYRSLLFVPGHKRSWIDKALASDADAVIIDLEDSVPEEDKALARANAREALDAPGSVPGGKGVLVRPNALDTAHFGADILEVTHGRLTGFLLPKLFTRDDVVRFDALVTAAELAHGVDRGTVELIPSLETAASIQNVEAILSGPRVGGVMAAAAKDADVSREVGFTWTAEGQETLYLRSRVVLAARAAGLRSIVLGLWQEVRNLDGLRTFAAANNRLGYTGQVLIHPTHAQVANEEYGLSDYMRTYYEGLISAFEDGQREGHGAVSYRGDHIDLAHANHARQALAFAAAS</sequence>
<dbReference type="GO" id="GO:0006107">
    <property type="term" value="P:oxaloacetate metabolic process"/>
    <property type="evidence" value="ECO:0007669"/>
    <property type="project" value="TreeGrafter"/>
</dbReference>
<dbReference type="SUPFAM" id="SSF51621">
    <property type="entry name" value="Phosphoenolpyruvate/pyruvate domain"/>
    <property type="match status" value="1"/>
</dbReference>
<dbReference type="GO" id="GO:0016829">
    <property type="term" value="F:lyase activity"/>
    <property type="evidence" value="ECO:0007669"/>
    <property type="project" value="UniProtKB-KW"/>
</dbReference>
<feature type="binding site" evidence="4">
    <location>
        <position position="68"/>
    </location>
    <ligand>
        <name>substrate</name>
    </ligand>
</feature>
<feature type="binding site" evidence="5">
    <location>
        <position position="158"/>
    </location>
    <ligand>
        <name>Mg(2+)</name>
        <dbReference type="ChEBI" id="CHEBI:18420"/>
    </ligand>
</feature>
<protein>
    <submittedName>
        <fullName evidence="7">CoA ester lyase</fullName>
    </submittedName>
</protein>
<keyword evidence="2 5" id="KW-0479">Metal-binding</keyword>
<evidence type="ECO:0000313" key="7">
    <source>
        <dbReference type="EMBL" id="XDP45836.1"/>
    </source>
</evidence>
<reference evidence="7" key="1">
    <citation type="submission" date="2024-07" db="EMBL/GenBank/DDBJ databases">
        <authorList>
            <person name="fu j."/>
        </authorList>
    </citation>
    <scope>NUCLEOTIDE SEQUENCE</scope>
    <source>
        <strain evidence="7">P10A9</strain>
    </source>
</reference>
<dbReference type="Gene3D" id="3.20.20.60">
    <property type="entry name" value="Phosphoenolpyruvate-binding domains"/>
    <property type="match status" value="1"/>
</dbReference>
<evidence type="ECO:0000259" key="6">
    <source>
        <dbReference type="Pfam" id="PF03328"/>
    </source>
</evidence>
<keyword evidence="3 5" id="KW-0460">Magnesium</keyword>
<feature type="binding site" evidence="5">
    <location>
        <position position="131"/>
    </location>
    <ligand>
        <name>Mg(2+)</name>
        <dbReference type="ChEBI" id="CHEBI:18420"/>
    </ligand>
</feature>
<dbReference type="PANTHER" id="PTHR32308">
    <property type="entry name" value="LYASE BETA SUBUNIT, PUTATIVE (AFU_ORTHOLOGUE AFUA_4G13030)-RELATED"/>
    <property type="match status" value="1"/>
</dbReference>
<evidence type="ECO:0000256" key="1">
    <source>
        <dbReference type="ARBA" id="ARBA00001946"/>
    </source>
</evidence>
<comment type="cofactor">
    <cofactor evidence="1">
        <name>Mg(2+)</name>
        <dbReference type="ChEBI" id="CHEBI:18420"/>
    </cofactor>
</comment>
<dbReference type="InterPro" id="IPR015813">
    <property type="entry name" value="Pyrv/PenolPyrv_kinase-like_dom"/>
</dbReference>
<feature type="domain" description="HpcH/HpaI aldolase/citrate lyase" evidence="6">
    <location>
        <begin position="5"/>
        <end position="229"/>
    </location>
</feature>
<accession>A0AB39L4A9</accession>
<evidence type="ECO:0000256" key="4">
    <source>
        <dbReference type="PIRSR" id="PIRSR015582-1"/>
    </source>
</evidence>
<proteinExistence type="predicted"/>
<dbReference type="InterPro" id="IPR005000">
    <property type="entry name" value="Aldolase/citrate-lyase_domain"/>
</dbReference>
<keyword evidence="7" id="KW-0456">Lyase</keyword>